<sequence length="81" mass="8706">MSDSTFEKVKSIVADQLGVDTAKITPQATFAEDLGADSLDTVELVMALEEEFDIEIPDDAAEKIDTVQAAVDYIEKQGTPA</sequence>
<reference evidence="12 13" key="1">
    <citation type="submission" date="2023-01" db="EMBL/GenBank/DDBJ databases">
        <title>Novel diversity within Roseofilum (Cyanobacteria; Desertifilaceae) from marine benthic mats with descriptions of four novel species.</title>
        <authorList>
            <person name="Wang Y."/>
            <person name="Berthold D.E."/>
            <person name="Hu J."/>
            <person name="Lefler F.W."/>
            <person name="Laughinghouse H.D. IV."/>
        </authorList>
    </citation>
    <scope>NUCLEOTIDE SEQUENCE [LARGE SCALE GENOMIC DNA]</scope>
    <source>
        <strain evidence="12 13">BLCC-M154</strain>
    </source>
</reference>
<gene>
    <name evidence="8 12" type="primary">acpP</name>
    <name evidence="12" type="ORF">PMG71_02685</name>
</gene>
<keyword evidence="7 8" id="KW-0275">Fatty acid biosynthesis</keyword>
<dbReference type="InterPro" id="IPR006162">
    <property type="entry name" value="Ppantetheine_attach_site"/>
</dbReference>
<evidence type="ECO:0000256" key="1">
    <source>
        <dbReference type="ARBA" id="ARBA00003180"/>
    </source>
</evidence>
<dbReference type="PANTHER" id="PTHR20863:SF76">
    <property type="entry name" value="CARRIER DOMAIN-CONTAINING PROTEIN"/>
    <property type="match status" value="1"/>
</dbReference>
<dbReference type="NCBIfam" id="NF002148">
    <property type="entry name" value="PRK00982.1-2"/>
    <property type="match status" value="1"/>
</dbReference>
<evidence type="ECO:0000256" key="5">
    <source>
        <dbReference type="ARBA" id="ARBA00022832"/>
    </source>
</evidence>
<dbReference type="InterPro" id="IPR009081">
    <property type="entry name" value="PP-bd_ACP"/>
</dbReference>
<keyword evidence="5 8" id="KW-0276">Fatty acid metabolism</keyword>
<proteinExistence type="inferred from homology"/>
<evidence type="ECO:0000313" key="12">
    <source>
        <dbReference type="EMBL" id="MDJ1168328.1"/>
    </source>
</evidence>
<comment type="function">
    <text evidence="1 8 10">Carrier of the growing fatty acid chain in fatty acid biosynthesis.</text>
</comment>
<evidence type="ECO:0000259" key="11">
    <source>
        <dbReference type="PROSITE" id="PS50075"/>
    </source>
</evidence>
<evidence type="ECO:0000256" key="8">
    <source>
        <dbReference type="HAMAP-Rule" id="MF_01217"/>
    </source>
</evidence>
<name>A0ABT7AN56_9CYAN</name>
<keyword evidence="6 8" id="KW-0443">Lipid metabolism</keyword>
<feature type="modified residue" description="O-(pantetheine 4'-phosphoryl)serine" evidence="8">
    <location>
        <position position="38"/>
    </location>
</feature>
<dbReference type="SUPFAM" id="SSF47336">
    <property type="entry name" value="ACP-like"/>
    <property type="match status" value="1"/>
</dbReference>
<accession>A0ABT7AN56</accession>
<comment type="pathway">
    <text evidence="8 10">Lipid metabolism; fatty acid biosynthesis.</text>
</comment>
<evidence type="ECO:0000256" key="9">
    <source>
        <dbReference type="NCBIfam" id="TIGR00517"/>
    </source>
</evidence>
<keyword evidence="2 8" id="KW-0596">Phosphopantetheine</keyword>
<dbReference type="Gene3D" id="1.10.1200.10">
    <property type="entry name" value="ACP-like"/>
    <property type="match status" value="1"/>
</dbReference>
<keyword evidence="3 8" id="KW-0444">Lipid biosynthesis</keyword>
<dbReference type="NCBIfam" id="NF002149">
    <property type="entry name" value="PRK00982.1-3"/>
    <property type="match status" value="1"/>
</dbReference>
<dbReference type="NCBIfam" id="NF002150">
    <property type="entry name" value="PRK00982.1-4"/>
    <property type="match status" value="1"/>
</dbReference>
<evidence type="ECO:0000256" key="6">
    <source>
        <dbReference type="ARBA" id="ARBA00023098"/>
    </source>
</evidence>
<comment type="PTM">
    <text evidence="8">4'-phosphopantetheine is transferred from CoA to a specific serine of apo-ACP by AcpS. This modification is essential for activity because fatty acids are bound in thioester linkage to the sulfhydryl of the prosthetic group.</text>
</comment>
<dbReference type="Pfam" id="PF00550">
    <property type="entry name" value="PP-binding"/>
    <property type="match status" value="1"/>
</dbReference>
<organism evidence="12 13">
    <name type="scientific">Roseofilum acuticapitatum BLCC-M154</name>
    <dbReference type="NCBI Taxonomy" id="3022444"/>
    <lineage>
        <taxon>Bacteria</taxon>
        <taxon>Bacillati</taxon>
        <taxon>Cyanobacteriota</taxon>
        <taxon>Cyanophyceae</taxon>
        <taxon>Desertifilales</taxon>
        <taxon>Desertifilaceae</taxon>
        <taxon>Roseofilum</taxon>
        <taxon>Roseofilum acuticapitatum</taxon>
    </lineage>
</organism>
<keyword evidence="8" id="KW-0963">Cytoplasm</keyword>
<dbReference type="HAMAP" id="MF_01217">
    <property type="entry name" value="Acyl_carrier"/>
    <property type="match status" value="1"/>
</dbReference>
<comment type="PTM">
    <text evidence="10">4'-phosphopantetheine is transferred from CoA to a specific serine of apo-ACP by acpS.</text>
</comment>
<evidence type="ECO:0000256" key="10">
    <source>
        <dbReference type="RuleBase" id="RU003545"/>
    </source>
</evidence>
<comment type="caution">
    <text evidence="12">The sequence shown here is derived from an EMBL/GenBank/DDBJ whole genome shotgun (WGS) entry which is preliminary data.</text>
</comment>
<keyword evidence="4 8" id="KW-0597">Phosphoprotein</keyword>
<dbReference type="PROSITE" id="PS50075">
    <property type="entry name" value="CARRIER"/>
    <property type="match status" value="1"/>
</dbReference>
<protein>
    <recommendedName>
        <fullName evidence="8 9">Acyl carrier protein</fullName>
        <shortName evidence="8">ACP</shortName>
    </recommendedName>
</protein>
<dbReference type="InterPro" id="IPR003231">
    <property type="entry name" value="ACP"/>
</dbReference>
<evidence type="ECO:0000313" key="13">
    <source>
        <dbReference type="Proteomes" id="UP001235303"/>
    </source>
</evidence>
<comment type="subcellular location">
    <subcellularLocation>
        <location evidence="8">Cytoplasm</location>
    </subcellularLocation>
</comment>
<dbReference type="InterPro" id="IPR036736">
    <property type="entry name" value="ACP-like_sf"/>
</dbReference>
<dbReference type="NCBIfam" id="NF002151">
    <property type="entry name" value="PRK00982.1-5"/>
    <property type="match status" value="1"/>
</dbReference>
<dbReference type="EMBL" id="JAQOSP010000014">
    <property type="protein sequence ID" value="MDJ1168328.1"/>
    <property type="molecule type" value="Genomic_DNA"/>
</dbReference>
<dbReference type="PROSITE" id="PS00012">
    <property type="entry name" value="PHOSPHOPANTETHEINE"/>
    <property type="match status" value="1"/>
</dbReference>
<dbReference type="NCBIfam" id="TIGR00517">
    <property type="entry name" value="acyl_carrier"/>
    <property type="match status" value="1"/>
</dbReference>
<feature type="domain" description="Carrier" evidence="11">
    <location>
        <begin position="3"/>
        <end position="78"/>
    </location>
</feature>
<dbReference type="Proteomes" id="UP001235303">
    <property type="component" value="Unassembled WGS sequence"/>
</dbReference>
<keyword evidence="13" id="KW-1185">Reference proteome</keyword>
<dbReference type="SMART" id="SM00823">
    <property type="entry name" value="PKS_PP"/>
    <property type="match status" value="1"/>
</dbReference>
<evidence type="ECO:0000256" key="2">
    <source>
        <dbReference type="ARBA" id="ARBA00022450"/>
    </source>
</evidence>
<dbReference type="PANTHER" id="PTHR20863">
    <property type="entry name" value="ACYL CARRIER PROTEIN"/>
    <property type="match status" value="1"/>
</dbReference>
<evidence type="ECO:0000256" key="4">
    <source>
        <dbReference type="ARBA" id="ARBA00022553"/>
    </source>
</evidence>
<evidence type="ECO:0000256" key="3">
    <source>
        <dbReference type="ARBA" id="ARBA00022516"/>
    </source>
</evidence>
<dbReference type="RefSeq" id="WP_283752092.1">
    <property type="nucleotide sequence ID" value="NZ_JAQOSP010000014.1"/>
</dbReference>
<comment type="similarity">
    <text evidence="8">Belongs to the acyl carrier protein (ACP) family.</text>
</comment>
<evidence type="ECO:0000256" key="7">
    <source>
        <dbReference type="ARBA" id="ARBA00023160"/>
    </source>
</evidence>
<dbReference type="InterPro" id="IPR020806">
    <property type="entry name" value="PKS_PP-bd"/>
</dbReference>